<evidence type="ECO:0000256" key="1">
    <source>
        <dbReference type="SAM" id="MobiDB-lite"/>
    </source>
</evidence>
<dbReference type="HOGENOM" id="CLU_356084_0_0_1"/>
<reference evidence="3 4" key="1">
    <citation type="journal article" date="2014" name="Genome Announc.">
        <title>Draft genome sequence of Sclerotinia borealis, a psychrophilic plant pathogenic fungus.</title>
        <authorList>
            <person name="Mardanov A.V."/>
            <person name="Beletsky A.V."/>
            <person name="Kadnikov V.V."/>
            <person name="Ignatov A.N."/>
            <person name="Ravin N.V."/>
        </authorList>
    </citation>
    <scope>NUCLEOTIDE SEQUENCE [LARGE SCALE GENOMIC DNA]</scope>
    <source>
        <strain evidence="4">F-4157</strain>
    </source>
</reference>
<dbReference type="Gene3D" id="3.30.160.60">
    <property type="entry name" value="Classic Zinc Finger"/>
    <property type="match status" value="1"/>
</dbReference>
<gene>
    <name evidence="3" type="ORF">SBOR_8555</name>
</gene>
<name>W9C5A6_SCLBF</name>
<dbReference type="AlphaFoldDB" id="W9C5A6"/>
<evidence type="ECO:0000313" key="4">
    <source>
        <dbReference type="Proteomes" id="UP000019487"/>
    </source>
</evidence>
<feature type="region of interest" description="Disordered" evidence="1">
    <location>
        <begin position="106"/>
        <end position="146"/>
    </location>
</feature>
<dbReference type="PROSITE" id="PS00028">
    <property type="entry name" value="ZINC_FINGER_C2H2_1"/>
    <property type="match status" value="1"/>
</dbReference>
<dbReference type="PANTHER" id="PTHR46179:SF26">
    <property type="entry name" value="ZINC FINGER PROTEIN 423 HOMOLOG"/>
    <property type="match status" value="1"/>
</dbReference>
<sequence>MAYQYNKSGMHYLSNCSAPVPPSVDGAQTVSYTHYRPSYMEQTPSFNQIYPRANDFDVEHAVNEKKSSLFPSYPDKFCHAPPTPYYASQPKNTYFHSDNATQRYAHDDSKTLPTTTATPSIPQQPFRDRYNSSSAYPLEEDYGSGYRGSVPTTQVGSAISLGYDPLQQTLSAPQNHDPFSFNPPYYATPALTYAKSPNLETVYDYPTNTPQIPASHYTHYALNSHATLFNTTLIDREAAVHAPKSNNWHTFKPPDIQNTELDNLSAGETMPSAHGPQHVGFSMIQGGALPSSDVRASQYNDVRTSHHTSKTPVIHQRRVSVPSNPFASIDLNPTVPLYDYDEAGCGYMDCPMIFGTSGDVKRHRESVHKIGLEKSKHTHSHRKPPQSTIKASSFRHSFRLTDVPDMDYGYDDCDWPVGNDMSRLSQPQYAIQRPIAPHEEHDFADSWAEPRLMEDNYLWGNCSNILDINDLLLQSIKLYQGNDLFSSFYPDAFSSIPDVHEEISSPVTETDISSFGPVTFDPTFEFGPLYEPWSDMQTIFEPTESSSLGCQYDSYHAEHKLACDSSLDLTWHRREHAQILLDSFSGPNRCPWNGCTSRAKFANPKFLNIHLINIHVEPLVCGVNGCGYQKPFRNKHDLERHKRTAHMNVKEFECPYPSCSEEGLGFVRKDKLLVHFRDVHSDGSGRVCPILHCGVMLSGDGQGEEEEGKERMGEHMKRDHGSFECALGRCGGKNEQQKPKSLFSDQGLEKHLKREHEINGSEALRLVSTVRKVKDKTVRWNTVGKGCT</sequence>
<accession>W9C5A6</accession>
<feature type="compositionally biased region" description="Polar residues" evidence="1">
    <location>
        <begin position="111"/>
        <end position="123"/>
    </location>
</feature>
<dbReference type="GO" id="GO:0006357">
    <property type="term" value="P:regulation of transcription by RNA polymerase II"/>
    <property type="evidence" value="ECO:0007669"/>
    <property type="project" value="TreeGrafter"/>
</dbReference>
<dbReference type="SMART" id="SM00355">
    <property type="entry name" value="ZnF_C2H2"/>
    <property type="match status" value="5"/>
</dbReference>
<dbReference type="OrthoDB" id="2687452at2759"/>
<dbReference type="PANTHER" id="PTHR46179">
    <property type="entry name" value="ZINC FINGER PROTEIN"/>
    <property type="match status" value="1"/>
</dbReference>
<dbReference type="InterPro" id="IPR051061">
    <property type="entry name" value="Zinc_finger_trans_reg"/>
</dbReference>
<dbReference type="GO" id="GO:0003712">
    <property type="term" value="F:transcription coregulator activity"/>
    <property type="evidence" value="ECO:0007669"/>
    <property type="project" value="TreeGrafter"/>
</dbReference>
<dbReference type="Proteomes" id="UP000019487">
    <property type="component" value="Unassembled WGS sequence"/>
</dbReference>
<dbReference type="GO" id="GO:0005634">
    <property type="term" value="C:nucleus"/>
    <property type="evidence" value="ECO:0007669"/>
    <property type="project" value="TreeGrafter"/>
</dbReference>
<dbReference type="STRING" id="1432307.W9C5A6"/>
<dbReference type="InterPro" id="IPR013087">
    <property type="entry name" value="Znf_C2H2_type"/>
</dbReference>
<evidence type="ECO:0000259" key="2">
    <source>
        <dbReference type="PROSITE" id="PS00028"/>
    </source>
</evidence>
<protein>
    <recommendedName>
        <fullName evidence="2">C2H2-type domain-containing protein</fullName>
    </recommendedName>
</protein>
<proteinExistence type="predicted"/>
<comment type="caution">
    <text evidence="3">The sequence shown here is derived from an EMBL/GenBank/DDBJ whole genome shotgun (WGS) entry which is preliminary data.</text>
</comment>
<dbReference type="EMBL" id="AYSA01000547">
    <property type="protein sequence ID" value="ESZ91061.1"/>
    <property type="molecule type" value="Genomic_DNA"/>
</dbReference>
<feature type="domain" description="C2H2-type" evidence="2">
    <location>
        <begin position="345"/>
        <end position="368"/>
    </location>
</feature>
<organism evidence="3 4">
    <name type="scientific">Sclerotinia borealis (strain F-4128)</name>
    <dbReference type="NCBI Taxonomy" id="1432307"/>
    <lineage>
        <taxon>Eukaryota</taxon>
        <taxon>Fungi</taxon>
        <taxon>Dikarya</taxon>
        <taxon>Ascomycota</taxon>
        <taxon>Pezizomycotina</taxon>
        <taxon>Leotiomycetes</taxon>
        <taxon>Helotiales</taxon>
        <taxon>Sclerotiniaceae</taxon>
        <taxon>Sclerotinia</taxon>
    </lineage>
</organism>
<evidence type="ECO:0000313" key="3">
    <source>
        <dbReference type="EMBL" id="ESZ91061.1"/>
    </source>
</evidence>
<keyword evidence="4" id="KW-1185">Reference proteome</keyword>